<organism evidence="6">
    <name type="scientific">Guillardia theta (strain CCMP2712)</name>
    <name type="common">Cryptophyte</name>
    <dbReference type="NCBI Taxonomy" id="905079"/>
    <lineage>
        <taxon>Eukaryota</taxon>
        <taxon>Cryptophyceae</taxon>
        <taxon>Pyrenomonadales</taxon>
        <taxon>Geminigeraceae</taxon>
        <taxon>Guillardia</taxon>
    </lineage>
</organism>
<dbReference type="InterPro" id="IPR036915">
    <property type="entry name" value="Cyclin-like_sf"/>
</dbReference>
<sequence length="316" mass="36364">MFVDVDCARKQEFDSSSEYSSPYFSYRREIVQFVAKVCSKFKLKTLTIHYAMNYLDRFVRAINMKSSDKSRYFVFAAASLMIAAKFEERPDHVPYVQELFLLPELRGFDHSEVSSSELMILKGLGWKLHVCTYVHMLDSHISTGICSTTEEASVDDISRRNLVKYIYFFADLCLLNCKYSDLPVGHVVSSIIGAARLSVQLQPWWPTSLEETLSFREKDIEACTHMILNDFLLQWPDWFPQHLRGWKAAVASTPCRVPCREERESLDAMHIDEEGYKKNLLQEMERDVEEDGEAAMLVAPLPLSSKLKDGSQLLVL</sequence>
<evidence type="ECO:0000256" key="3">
    <source>
        <dbReference type="ARBA" id="ARBA00023306"/>
    </source>
</evidence>
<dbReference type="InterPro" id="IPR006671">
    <property type="entry name" value="Cyclin_N"/>
</dbReference>
<dbReference type="CDD" id="cd20529">
    <property type="entry name" value="CYCLIN_CCNJ-like_rpt2"/>
    <property type="match status" value="1"/>
</dbReference>
<dbReference type="OrthoDB" id="285802at2759"/>
<reference evidence="6 8" key="1">
    <citation type="journal article" date="2012" name="Nature">
        <title>Algal genomes reveal evolutionary mosaicism and the fate of nucleomorphs.</title>
        <authorList>
            <consortium name="DOE Joint Genome Institute"/>
            <person name="Curtis B.A."/>
            <person name="Tanifuji G."/>
            <person name="Burki F."/>
            <person name="Gruber A."/>
            <person name="Irimia M."/>
            <person name="Maruyama S."/>
            <person name="Arias M.C."/>
            <person name="Ball S.G."/>
            <person name="Gile G.H."/>
            <person name="Hirakawa Y."/>
            <person name="Hopkins J.F."/>
            <person name="Kuo A."/>
            <person name="Rensing S.A."/>
            <person name="Schmutz J."/>
            <person name="Symeonidi A."/>
            <person name="Elias M."/>
            <person name="Eveleigh R.J."/>
            <person name="Herman E.K."/>
            <person name="Klute M.J."/>
            <person name="Nakayama T."/>
            <person name="Obornik M."/>
            <person name="Reyes-Prieto A."/>
            <person name="Armbrust E.V."/>
            <person name="Aves S.J."/>
            <person name="Beiko R.G."/>
            <person name="Coutinho P."/>
            <person name="Dacks J.B."/>
            <person name="Durnford D.G."/>
            <person name="Fast N.M."/>
            <person name="Green B.R."/>
            <person name="Grisdale C.J."/>
            <person name="Hempel F."/>
            <person name="Henrissat B."/>
            <person name="Hoppner M.P."/>
            <person name="Ishida K."/>
            <person name="Kim E."/>
            <person name="Koreny L."/>
            <person name="Kroth P.G."/>
            <person name="Liu Y."/>
            <person name="Malik S.B."/>
            <person name="Maier U.G."/>
            <person name="McRose D."/>
            <person name="Mock T."/>
            <person name="Neilson J.A."/>
            <person name="Onodera N.T."/>
            <person name="Poole A.M."/>
            <person name="Pritham E.J."/>
            <person name="Richards T.A."/>
            <person name="Rocap G."/>
            <person name="Roy S.W."/>
            <person name="Sarai C."/>
            <person name="Schaack S."/>
            <person name="Shirato S."/>
            <person name="Slamovits C.H."/>
            <person name="Spencer D.F."/>
            <person name="Suzuki S."/>
            <person name="Worden A.Z."/>
            <person name="Zauner S."/>
            <person name="Barry K."/>
            <person name="Bell C."/>
            <person name="Bharti A.K."/>
            <person name="Crow J.A."/>
            <person name="Grimwood J."/>
            <person name="Kramer R."/>
            <person name="Lindquist E."/>
            <person name="Lucas S."/>
            <person name="Salamov A."/>
            <person name="McFadden G.I."/>
            <person name="Lane C.E."/>
            <person name="Keeling P.J."/>
            <person name="Gray M.W."/>
            <person name="Grigoriev I.V."/>
            <person name="Archibald J.M."/>
        </authorList>
    </citation>
    <scope>NUCLEOTIDE SEQUENCE</scope>
    <source>
        <strain evidence="6 8">CCMP2712</strain>
    </source>
</reference>
<evidence type="ECO:0000313" key="8">
    <source>
        <dbReference type="Proteomes" id="UP000011087"/>
    </source>
</evidence>
<dbReference type="Pfam" id="PF00134">
    <property type="entry name" value="Cyclin_N"/>
    <property type="match status" value="1"/>
</dbReference>
<accession>L1JH85</accession>
<dbReference type="InterPro" id="IPR039361">
    <property type="entry name" value="Cyclin"/>
</dbReference>
<dbReference type="EnsemblProtists" id="EKX47846">
    <property type="protein sequence ID" value="EKX47846"/>
    <property type="gene ID" value="GUITHDRAFT_137221"/>
</dbReference>
<dbReference type="KEGG" id="gtt:GUITHDRAFT_137221"/>
<dbReference type="eggNOG" id="ENOG502QQ5T">
    <property type="taxonomic scope" value="Eukaryota"/>
</dbReference>
<feature type="domain" description="Cyclin-like" evidence="5">
    <location>
        <begin position="32"/>
        <end position="122"/>
    </location>
</feature>
<dbReference type="InterPro" id="IPR013763">
    <property type="entry name" value="Cyclin-like_dom"/>
</dbReference>
<evidence type="ECO:0000313" key="6">
    <source>
        <dbReference type="EMBL" id="EKX47846.1"/>
    </source>
</evidence>
<dbReference type="AlphaFoldDB" id="L1JH85"/>
<reference evidence="8" key="2">
    <citation type="submission" date="2012-11" db="EMBL/GenBank/DDBJ databases">
        <authorList>
            <person name="Kuo A."/>
            <person name="Curtis B.A."/>
            <person name="Tanifuji G."/>
            <person name="Burki F."/>
            <person name="Gruber A."/>
            <person name="Irimia M."/>
            <person name="Maruyama S."/>
            <person name="Arias M.C."/>
            <person name="Ball S.G."/>
            <person name="Gile G.H."/>
            <person name="Hirakawa Y."/>
            <person name="Hopkins J.F."/>
            <person name="Rensing S.A."/>
            <person name="Schmutz J."/>
            <person name="Symeonidi A."/>
            <person name="Elias M."/>
            <person name="Eveleigh R.J."/>
            <person name="Herman E.K."/>
            <person name="Klute M.J."/>
            <person name="Nakayama T."/>
            <person name="Obornik M."/>
            <person name="Reyes-Prieto A."/>
            <person name="Armbrust E.V."/>
            <person name="Aves S.J."/>
            <person name="Beiko R.G."/>
            <person name="Coutinho P."/>
            <person name="Dacks J.B."/>
            <person name="Durnford D.G."/>
            <person name="Fast N.M."/>
            <person name="Green B.R."/>
            <person name="Grisdale C."/>
            <person name="Hempe F."/>
            <person name="Henrissat B."/>
            <person name="Hoppner M.P."/>
            <person name="Ishida K.-I."/>
            <person name="Kim E."/>
            <person name="Koreny L."/>
            <person name="Kroth P.G."/>
            <person name="Liu Y."/>
            <person name="Malik S.-B."/>
            <person name="Maier U.G."/>
            <person name="McRose D."/>
            <person name="Mock T."/>
            <person name="Neilson J.A."/>
            <person name="Onodera N.T."/>
            <person name="Poole A.M."/>
            <person name="Pritham E.J."/>
            <person name="Richards T.A."/>
            <person name="Rocap G."/>
            <person name="Roy S.W."/>
            <person name="Sarai C."/>
            <person name="Schaack S."/>
            <person name="Shirato S."/>
            <person name="Slamovits C.H."/>
            <person name="Spencer D.F."/>
            <person name="Suzuki S."/>
            <person name="Worden A.Z."/>
            <person name="Zauner S."/>
            <person name="Barry K."/>
            <person name="Bell C."/>
            <person name="Bharti A.K."/>
            <person name="Crow J.A."/>
            <person name="Grimwood J."/>
            <person name="Kramer R."/>
            <person name="Lindquist E."/>
            <person name="Lucas S."/>
            <person name="Salamov A."/>
            <person name="McFadden G.I."/>
            <person name="Lane C.E."/>
            <person name="Keeling P.J."/>
            <person name="Gray M.W."/>
            <person name="Grigoriev I.V."/>
            <person name="Archibald J.M."/>
        </authorList>
    </citation>
    <scope>NUCLEOTIDE SEQUENCE</scope>
    <source>
        <strain evidence="8">CCMP2712</strain>
    </source>
</reference>
<gene>
    <name evidence="6" type="ORF">GUITHDRAFT_137221</name>
</gene>
<dbReference type="RefSeq" id="XP_005834826.1">
    <property type="nucleotide sequence ID" value="XM_005834769.1"/>
</dbReference>
<keyword evidence="8" id="KW-1185">Reference proteome</keyword>
<dbReference type="GeneID" id="17304479"/>
<evidence type="ECO:0000313" key="7">
    <source>
        <dbReference type="EnsemblProtists" id="EKX47846"/>
    </source>
</evidence>
<dbReference type="PaxDb" id="55529-EKX47846"/>
<keyword evidence="2 4" id="KW-0195">Cyclin</keyword>
<evidence type="ECO:0000256" key="1">
    <source>
        <dbReference type="ARBA" id="ARBA00022618"/>
    </source>
</evidence>
<evidence type="ECO:0000256" key="2">
    <source>
        <dbReference type="ARBA" id="ARBA00023127"/>
    </source>
</evidence>
<reference evidence="7" key="3">
    <citation type="submission" date="2016-03" db="UniProtKB">
        <authorList>
            <consortium name="EnsemblProtists"/>
        </authorList>
    </citation>
    <scope>IDENTIFICATION</scope>
</reference>
<keyword evidence="3" id="KW-0131">Cell cycle</keyword>
<dbReference type="Proteomes" id="UP000011087">
    <property type="component" value="Unassembled WGS sequence"/>
</dbReference>
<comment type="similarity">
    <text evidence="4">Belongs to the cyclin family.</text>
</comment>
<evidence type="ECO:0000256" key="4">
    <source>
        <dbReference type="RuleBase" id="RU000383"/>
    </source>
</evidence>
<dbReference type="PANTHER" id="PTHR10177">
    <property type="entry name" value="CYCLINS"/>
    <property type="match status" value="1"/>
</dbReference>
<dbReference type="HOGENOM" id="CLU_881230_0_0_1"/>
<dbReference type="SMART" id="SM00385">
    <property type="entry name" value="CYCLIN"/>
    <property type="match status" value="1"/>
</dbReference>
<dbReference type="STRING" id="905079.L1JH85"/>
<evidence type="ECO:0000259" key="5">
    <source>
        <dbReference type="SMART" id="SM00385"/>
    </source>
</evidence>
<dbReference type="InterPro" id="IPR048258">
    <property type="entry name" value="Cyclins_cyclin-box"/>
</dbReference>
<name>L1JH85_GUITC</name>
<keyword evidence="1" id="KW-0132">Cell division</keyword>
<dbReference type="PROSITE" id="PS00292">
    <property type="entry name" value="CYCLINS"/>
    <property type="match status" value="1"/>
</dbReference>
<dbReference type="GO" id="GO:0051301">
    <property type="term" value="P:cell division"/>
    <property type="evidence" value="ECO:0007669"/>
    <property type="project" value="UniProtKB-KW"/>
</dbReference>
<dbReference type="OMA" id="INTNYER"/>
<dbReference type="SUPFAM" id="SSF47954">
    <property type="entry name" value="Cyclin-like"/>
    <property type="match status" value="2"/>
</dbReference>
<dbReference type="EMBL" id="JH992988">
    <property type="protein sequence ID" value="EKX47846.1"/>
    <property type="molecule type" value="Genomic_DNA"/>
</dbReference>
<protein>
    <recommendedName>
        <fullName evidence="5">Cyclin-like domain-containing protein</fullName>
    </recommendedName>
</protein>
<dbReference type="Gene3D" id="1.10.472.10">
    <property type="entry name" value="Cyclin-like"/>
    <property type="match status" value="2"/>
</dbReference>
<proteinExistence type="inferred from homology"/>